<dbReference type="EMBL" id="JAUEPN010000005">
    <property type="protein sequence ID" value="KAK3294017.1"/>
    <property type="molecule type" value="Genomic_DNA"/>
</dbReference>
<dbReference type="RefSeq" id="XP_062657531.1">
    <property type="nucleotide sequence ID" value="XM_062804011.1"/>
</dbReference>
<organism evidence="1 2">
    <name type="scientific">Chaetomium fimeti</name>
    <dbReference type="NCBI Taxonomy" id="1854472"/>
    <lineage>
        <taxon>Eukaryota</taxon>
        <taxon>Fungi</taxon>
        <taxon>Dikarya</taxon>
        <taxon>Ascomycota</taxon>
        <taxon>Pezizomycotina</taxon>
        <taxon>Sordariomycetes</taxon>
        <taxon>Sordariomycetidae</taxon>
        <taxon>Sordariales</taxon>
        <taxon>Chaetomiaceae</taxon>
        <taxon>Chaetomium</taxon>
    </lineage>
</organism>
<name>A0AAE0LQS4_9PEZI</name>
<accession>A0AAE0LQS4</accession>
<dbReference type="Proteomes" id="UP001278766">
    <property type="component" value="Unassembled WGS sequence"/>
</dbReference>
<keyword evidence="2" id="KW-1185">Reference proteome</keyword>
<gene>
    <name evidence="1" type="ORF">B0H64DRAFT_399347</name>
</gene>
<dbReference type="AlphaFoldDB" id="A0AAE0LQS4"/>
<protein>
    <submittedName>
        <fullName evidence="1">Uncharacterized protein</fullName>
    </submittedName>
</protein>
<reference evidence="1" key="1">
    <citation type="journal article" date="2023" name="Mol. Phylogenet. Evol.">
        <title>Genome-scale phylogeny and comparative genomics of the fungal order Sordariales.</title>
        <authorList>
            <person name="Hensen N."/>
            <person name="Bonometti L."/>
            <person name="Westerberg I."/>
            <person name="Brannstrom I.O."/>
            <person name="Guillou S."/>
            <person name="Cros-Aarteil S."/>
            <person name="Calhoun S."/>
            <person name="Haridas S."/>
            <person name="Kuo A."/>
            <person name="Mondo S."/>
            <person name="Pangilinan J."/>
            <person name="Riley R."/>
            <person name="LaButti K."/>
            <person name="Andreopoulos B."/>
            <person name="Lipzen A."/>
            <person name="Chen C."/>
            <person name="Yan M."/>
            <person name="Daum C."/>
            <person name="Ng V."/>
            <person name="Clum A."/>
            <person name="Steindorff A."/>
            <person name="Ohm R.A."/>
            <person name="Martin F."/>
            <person name="Silar P."/>
            <person name="Natvig D.O."/>
            <person name="Lalanne C."/>
            <person name="Gautier V."/>
            <person name="Ament-Velasquez S.L."/>
            <person name="Kruys A."/>
            <person name="Hutchinson M.I."/>
            <person name="Powell A.J."/>
            <person name="Barry K."/>
            <person name="Miller A.N."/>
            <person name="Grigoriev I.V."/>
            <person name="Debuchy R."/>
            <person name="Gladieux P."/>
            <person name="Hiltunen Thoren M."/>
            <person name="Johannesson H."/>
        </authorList>
    </citation>
    <scope>NUCLEOTIDE SEQUENCE</scope>
    <source>
        <strain evidence="1">CBS 168.71</strain>
    </source>
</reference>
<evidence type="ECO:0000313" key="1">
    <source>
        <dbReference type="EMBL" id="KAK3294017.1"/>
    </source>
</evidence>
<evidence type="ECO:0000313" key="2">
    <source>
        <dbReference type="Proteomes" id="UP001278766"/>
    </source>
</evidence>
<dbReference type="GeneID" id="87840959"/>
<sequence>MGLCPMCCARQTTGAARVRPCRACSQRIGSCVQKAIVLTPRGSNSAVNLLQNRVRRATRKLVLCIAGATPDQLPLDMNYTQPLCRGSFQGEGNASGKFSTDGVQG</sequence>
<proteinExistence type="predicted"/>
<reference evidence="1" key="2">
    <citation type="submission" date="2023-06" db="EMBL/GenBank/DDBJ databases">
        <authorList>
            <consortium name="Lawrence Berkeley National Laboratory"/>
            <person name="Haridas S."/>
            <person name="Hensen N."/>
            <person name="Bonometti L."/>
            <person name="Westerberg I."/>
            <person name="Brannstrom I.O."/>
            <person name="Guillou S."/>
            <person name="Cros-Aarteil S."/>
            <person name="Calhoun S."/>
            <person name="Kuo A."/>
            <person name="Mondo S."/>
            <person name="Pangilinan J."/>
            <person name="Riley R."/>
            <person name="Labutti K."/>
            <person name="Andreopoulos B."/>
            <person name="Lipzen A."/>
            <person name="Chen C."/>
            <person name="Yanf M."/>
            <person name="Daum C."/>
            <person name="Ng V."/>
            <person name="Clum A."/>
            <person name="Steindorff A."/>
            <person name="Ohm R."/>
            <person name="Martin F."/>
            <person name="Silar P."/>
            <person name="Natvig D."/>
            <person name="Lalanne C."/>
            <person name="Gautier V."/>
            <person name="Ament-Velasquez S.L."/>
            <person name="Kruys A."/>
            <person name="Hutchinson M.I."/>
            <person name="Powell A.J."/>
            <person name="Barry K."/>
            <person name="Miller A.N."/>
            <person name="Grigoriev I.V."/>
            <person name="Debuchy R."/>
            <person name="Gladieux P."/>
            <person name="Thoren M.H."/>
            <person name="Johannesson H."/>
        </authorList>
    </citation>
    <scope>NUCLEOTIDE SEQUENCE</scope>
    <source>
        <strain evidence="1">CBS 168.71</strain>
    </source>
</reference>
<comment type="caution">
    <text evidence="1">The sequence shown here is derived from an EMBL/GenBank/DDBJ whole genome shotgun (WGS) entry which is preliminary data.</text>
</comment>